<feature type="compositionally biased region" description="Basic residues" evidence="1">
    <location>
        <begin position="24"/>
        <end position="35"/>
    </location>
</feature>
<evidence type="ECO:0000256" key="1">
    <source>
        <dbReference type="SAM" id="MobiDB-lite"/>
    </source>
</evidence>
<dbReference type="EMBL" id="JARJCM010000452">
    <property type="protein sequence ID" value="KAJ7016926.1"/>
    <property type="molecule type" value="Genomic_DNA"/>
</dbReference>
<proteinExistence type="predicted"/>
<dbReference type="Proteomes" id="UP001218188">
    <property type="component" value="Unassembled WGS sequence"/>
</dbReference>
<accession>A0AAD6WMN6</accession>
<sequence>MCTTTPLLPLADQAELRPGVARAHCGRRSLRPNRPHPRDAPQSMLDCGSGARSGEGISEDDNWRGSGTRRSASGDYPNEQENQQPEIGRRDNTERKEGPAGAARRGGDKRIEMEGVGYDTEEVKSLVGRREAGNVALSPRRAGIGVMGRPGVVAEQESTGIGRKRVGLGDVGLTGADQRTSGRADQIMDRSRMNWGAIFAAPSGQFRLSVTKMIKTEGGADVVLCCEDVFGEQFYFFMRAGGVGGRCRKFAVTILSPRKKNCTAAVPPQNIYEYAQAGGDQKDNDLWATEASRENVGLPGKPKTCKPERAAAASVAVSRVEGWESVIADKIFL</sequence>
<feature type="compositionally biased region" description="Basic and acidic residues" evidence="1">
    <location>
        <begin position="87"/>
        <end position="98"/>
    </location>
</feature>
<keyword evidence="3" id="KW-1185">Reference proteome</keyword>
<protein>
    <submittedName>
        <fullName evidence="2">Uncharacterized protein</fullName>
    </submittedName>
</protein>
<gene>
    <name evidence="2" type="ORF">C8F04DRAFT_1201340</name>
</gene>
<evidence type="ECO:0000313" key="2">
    <source>
        <dbReference type="EMBL" id="KAJ7016926.1"/>
    </source>
</evidence>
<reference evidence="2" key="1">
    <citation type="submission" date="2023-03" db="EMBL/GenBank/DDBJ databases">
        <title>Massive genome expansion in bonnet fungi (Mycena s.s.) driven by repeated elements and novel gene families across ecological guilds.</title>
        <authorList>
            <consortium name="Lawrence Berkeley National Laboratory"/>
            <person name="Harder C.B."/>
            <person name="Miyauchi S."/>
            <person name="Viragh M."/>
            <person name="Kuo A."/>
            <person name="Thoen E."/>
            <person name="Andreopoulos B."/>
            <person name="Lu D."/>
            <person name="Skrede I."/>
            <person name="Drula E."/>
            <person name="Henrissat B."/>
            <person name="Morin E."/>
            <person name="Kohler A."/>
            <person name="Barry K."/>
            <person name="LaButti K."/>
            <person name="Morin E."/>
            <person name="Salamov A."/>
            <person name="Lipzen A."/>
            <person name="Mereny Z."/>
            <person name="Hegedus B."/>
            <person name="Baldrian P."/>
            <person name="Stursova M."/>
            <person name="Weitz H."/>
            <person name="Taylor A."/>
            <person name="Grigoriev I.V."/>
            <person name="Nagy L.G."/>
            <person name="Martin F."/>
            <person name="Kauserud H."/>
        </authorList>
    </citation>
    <scope>NUCLEOTIDE SEQUENCE</scope>
    <source>
        <strain evidence="2">CBHHK200</strain>
    </source>
</reference>
<feature type="region of interest" description="Disordered" evidence="1">
    <location>
        <begin position="23"/>
        <end position="111"/>
    </location>
</feature>
<dbReference type="AlphaFoldDB" id="A0AAD6WMN6"/>
<evidence type="ECO:0000313" key="3">
    <source>
        <dbReference type="Proteomes" id="UP001218188"/>
    </source>
</evidence>
<comment type="caution">
    <text evidence="2">The sequence shown here is derived from an EMBL/GenBank/DDBJ whole genome shotgun (WGS) entry which is preliminary data.</text>
</comment>
<organism evidence="2 3">
    <name type="scientific">Mycena alexandri</name>
    <dbReference type="NCBI Taxonomy" id="1745969"/>
    <lineage>
        <taxon>Eukaryota</taxon>
        <taxon>Fungi</taxon>
        <taxon>Dikarya</taxon>
        <taxon>Basidiomycota</taxon>
        <taxon>Agaricomycotina</taxon>
        <taxon>Agaricomycetes</taxon>
        <taxon>Agaricomycetidae</taxon>
        <taxon>Agaricales</taxon>
        <taxon>Marasmiineae</taxon>
        <taxon>Mycenaceae</taxon>
        <taxon>Mycena</taxon>
    </lineage>
</organism>
<name>A0AAD6WMN6_9AGAR</name>